<feature type="compositionally biased region" description="Basic residues" evidence="1">
    <location>
        <begin position="42"/>
        <end position="68"/>
    </location>
</feature>
<reference evidence="2 3" key="1">
    <citation type="submission" date="2024-02" db="EMBL/GenBank/DDBJ databases">
        <title>High-quality chromosome-scale genome assembly of Pensacola bahiagrass (Paspalum notatum Flugge var. saurae).</title>
        <authorList>
            <person name="Vega J.M."/>
            <person name="Podio M."/>
            <person name="Orjuela J."/>
            <person name="Siena L.A."/>
            <person name="Pessino S.C."/>
            <person name="Combes M.C."/>
            <person name="Mariac C."/>
            <person name="Albertini E."/>
            <person name="Pupilli F."/>
            <person name="Ortiz J.P.A."/>
            <person name="Leblanc O."/>
        </authorList>
    </citation>
    <scope>NUCLEOTIDE SEQUENCE [LARGE SCALE GENOMIC DNA]</scope>
    <source>
        <strain evidence="2">R1</strain>
        <tissue evidence="2">Leaf</tissue>
    </source>
</reference>
<name>A0AAQ3WQI6_PASNO</name>
<evidence type="ECO:0000313" key="3">
    <source>
        <dbReference type="Proteomes" id="UP001341281"/>
    </source>
</evidence>
<protein>
    <submittedName>
        <fullName evidence="2">Uncharacterized protein</fullName>
    </submittedName>
</protein>
<dbReference type="AlphaFoldDB" id="A0AAQ3WQI6"/>
<evidence type="ECO:0000313" key="2">
    <source>
        <dbReference type="EMBL" id="WVZ69955.1"/>
    </source>
</evidence>
<proteinExistence type="predicted"/>
<gene>
    <name evidence="2" type="ORF">U9M48_018668</name>
</gene>
<organism evidence="2 3">
    <name type="scientific">Paspalum notatum var. saurae</name>
    <dbReference type="NCBI Taxonomy" id="547442"/>
    <lineage>
        <taxon>Eukaryota</taxon>
        <taxon>Viridiplantae</taxon>
        <taxon>Streptophyta</taxon>
        <taxon>Embryophyta</taxon>
        <taxon>Tracheophyta</taxon>
        <taxon>Spermatophyta</taxon>
        <taxon>Magnoliopsida</taxon>
        <taxon>Liliopsida</taxon>
        <taxon>Poales</taxon>
        <taxon>Poaceae</taxon>
        <taxon>PACMAD clade</taxon>
        <taxon>Panicoideae</taxon>
        <taxon>Andropogonodae</taxon>
        <taxon>Paspaleae</taxon>
        <taxon>Paspalinae</taxon>
        <taxon>Paspalum</taxon>
    </lineage>
</organism>
<evidence type="ECO:0000256" key="1">
    <source>
        <dbReference type="SAM" id="MobiDB-lite"/>
    </source>
</evidence>
<feature type="compositionally biased region" description="Low complexity" evidence="1">
    <location>
        <begin position="97"/>
        <end position="106"/>
    </location>
</feature>
<feature type="compositionally biased region" description="Low complexity" evidence="1">
    <location>
        <begin position="78"/>
        <end position="88"/>
    </location>
</feature>
<keyword evidence="3" id="KW-1185">Reference proteome</keyword>
<feature type="region of interest" description="Disordered" evidence="1">
    <location>
        <begin position="1"/>
        <end position="166"/>
    </location>
</feature>
<feature type="compositionally biased region" description="Basic and acidic residues" evidence="1">
    <location>
        <begin position="134"/>
        <end position="163"/>
    </location>
</feature>
<dbReference type="EMBL" id="CP144748">
    <property type="protein sequence ID" value="WVZ69955.1"/>
    <property type="molecule type" value="Genomic_DNA"/>
</dbReference>
<dbReference type="Proteomes" id="UP001341281">
    <property type="component" value="Chromosome 04"/>
</dbReference>
<sequence length="196" mass="21843">MESPLRAVPVPPDRHRRARHPLAHPGRTSEASASDRAAGSRPLRRAPPRRDRPVHRPRRPYAPHRTTRPRGDKPSRSRPPSGAASAPSPASPPPAQPRLSPRRAPSPVGPRKKKKKEILRSGPRPFEVSQSHSVHCDHGIEEPTRDLPLIEKPDDKWNPKQEDDVSPSACQIMIKDDYGGLEVILDVYFPLHVTSL</sequence>
<accession>A0AAQ3WQI6</accession>